<comment type="caution">
    <text evidence="15">The sequence shown here is derived from an EMBL/GenBank/DDBJ whole genome shotgun (WGS) entry which is preliminary data.</text>
</comment>
<evidence type="ECO:0000256" key="9">
    <source>
        <dbReference type="ARBA" id="ARBA00022989"/>
    </source>
</evidence>
<evidence type="ECO:0000313" key="16">
    <source>
        <dbReference type="Proteomes" id="UP000094828"/>
    </source>
</evidence>
<feature type="transmembrane region" description="Helical" evidence="13">
    <location>
        <begin position="193"/>
        <end position="214"/>
    </location>
</feature>
<evidence type="ECO:0000256" key="11">
    <source>
        <dbReference type="ARBA" id="ARBA00023225"/>
    </source>
</evidence>
<evidence type="ECO:0000256" key="2">
    <source>
        <dbReference type="ARBA" id="ARBA00010690"/>
    </source>
</evidence>
<evidence type="ECO:0000313" key="15">
    <source>
        <dbReference type="EMBL" id="ODA29326.1"/>
    </source>
</evidence>
<keyword evidence="8 13" id="KW-0653">Protein transport</keyword>
<comment type="caution">
    <text evidence="13">Lacks conserved residue(s) required for the propagation of feature annotation.</text>
</comment>
<feature type="region of interest" description="Disordered" evidence="14">
    <location>
        <begin position="1"/>
        <end position="27"/>
    </location>
</feature>
<dbReference type="NCBIfam" id="TIGR00328">
    <property type="entry name" value="flhB"/>
    <property type="match status" value="1"/>
</dbReference>
<keyword evidence="7 13" id="KW-1005">Bacterial flagellum biogenesis</keyword>
<evidence type="ECO:0000256" key="8">
    <source>
        <dbReference type="ARBA" id="ARBA00022927"/>
    </source>
</evidence>
<protein>
    <recommendedName>
        <fullName evidence="3 13">Flagellar biosynthetic protein FlhB</fullName>
    </recommendedName>
</protein>
<feature type="transmembrane region" description="Helical" evidence="13">
    <location>
        <begin position="93"/>
        <end position="116"/>
    </location>
</feature>
<dbReference type="PANTHER" id="PTHR30531">
    <property type="entry name" value="FLAGELLAR BIOSYNTHETIC PROTEIN FLHB"/>
    <property type="match status" value="1"/>
</dbReference>
<dbReference type="PANTHER" id="PTHR30531:SF12">
    <property type="entry name" value="FLAGELLAR BIOSYNTHETIC PROTEIN FLHB"/>
    <property type="match status" value="1"/>
</dbReference>
<dbReference type="Gene3D" id="3.40.1690.10">
    <property type="entry name" value="secretion proteins EscU"/>
    <property type="match status" value="1"/>
</dbReference>
<dbReference type="SUPFAM" id="SSF160544">
    <property type="entry name" value="EscU C-terminal domain-like"/>
    <property type="match status" value="1"/>
</dbReference>
<evidence type="ECO:0000256" key="12">
    <source>
        <dbReference type="ARBA" id="ARBA00025078"/>
    </source>
</evidence>
<comment type="similarity">
    <text evidence="2 13">Belongs to the type III secretion exporter family.</text>
</comment>
<evidence type="ECO:0000256" key="1">
    <source>
        <dbReference type="ARBA" id="ARBA00004651"/>
    </source>
</evidence>
<dbReference type="Pfam" id="PF01312">
    <property type="entry name" value="Bac_export_2"/>
    <property type="match status" value="1"/>
</dbReference>
<keyword evidence="6 13" id="KW-0812">Transmembrane</keyword>
<accession>A0A1C3E7W4</accession>
<dbReference type="RefSeq" id="WP_068850133.1">
    <property type="nucleotide sequence ID" value="NZ_LYDR01000137.1"/>
</dbReference>
<evidence type="ECO:0000256" key="3">
    <source>
        <dbReference type="ARBA" id="ARBA00021622"/>
    </source>
</evidence>
<keyword evidence="11 13" id="KW-1006">Bacterial flagellum protein export</keyword>
<dbReference type="InterPro" id="IPR006136">
    <property type="entry name" value="FlhB"/>
</dbReference>
<dbReference type="PRINTS" id="PR00950">
    <property type="entry name" value="TYPE3IMSPROT"/>
</dbReference>
<dbReference type="OrthoDB" id="9807950at2"/>
<sequence length="360" mass="40055">MAEDESGDKTEDPTERRRSEAREQGNVVKSQDLTAAALMLGSAGVLWWHGRNVAEYMARLMRNSLSAAPWTTFDQNDLVSLAWAHLSESGWQVAPLLILLALAAIAINLLQVGFLFSPEVLQPKWERINPLSGIQRLFSITSVARLGANLAKLALLGSVATWFVYDGLHRFAALAHQPLTVVAVVAGSELISLIFWMALAIFVAALADFAFQWWKYEQDLKMSKQEIRDEYKEMDGDPLIRMRRREAHRKLTQGRELQSVKTADVVITNPTEIAIAIKYDVATMPAPIVVAKGAGELAAQIRRLAAENGVPIIERKPVARALYKLTRVGDPIPSDLYAVFAEILAYVYKITGRKPPRNLR</sequence>
<keyword evidence="9 13" id="KW-1133">Transmembrane helix</keyword>
<evidence type="ECO:0000256" key="4">
    <source>
        <dbReference type="ARBA" id="ARBA00022448"/>
    </source>
</evidence>
<evidence type="ECO:0000256" key="7">
    <source>
        <dbReference type="ARBA" id="ARBA00022795"/>
    </source>
</evidence>
<keyword evidence="4 13" id="KW-0813">Transport</keyword>
<evidence type="ECO:0000256" key="13">
    <source>
        <dbReference type="RuleBase" id="RU364091"/>
    </source>
</evidence>
<dbReference type="AlphaFoldDB" id="A0A1C3E7W4"/>
<organism evidence="15 16">
    <name type="scientific">Planctopirus hydrillae</name>
    <dbReference type="NCBI Taxonomy" id="1841610"/>
    <lineage>
        <taxon>Bacteria</taxon>
        <taxon>Pseudomonadati</taxon>
        <taxon>Planctomycetota</taxon>
        <taxon>Planctomycetia</taxon>
        <taxon>Planctomycetales</taxon>
        <taxon>Planctomycetaceae</taxon>
        <taxon>Planctopirus</taxon>
    </lineage>
</organism>
<name>A0A1C3E7W4_9PLAN</name>
<proteinExistence type="inferred from homology"/>
<keyword evidence="10 13" id="KW-0472">Membrane</keyword>
<comment type="subcellular location">
    <subcellularLocation>
        <location evidence="1">Cell membrane</location>
        <topology evidence="1">Multi-pass membrane protein</topology>
    </subcellularLocation>
</comment>
<dbReference type="Proteomes" id="UP000094828">
    <property type="component" value="Unassembled WGS sequence"/>
</dbReference>
<evidence type="ECO:0000256" key="10">
    <source>
        <dbReference type="ARBA" id="ARBA00023136"/>
    </source>
</evidence>
<dbReference type="GO" id="GO:0009306">
    <property type="term" value="P:protein secretion"/>
    <property type="evidence" value="ECO:0007669"/>
    <property type="project" value="InterPro"/>
</dbReference>
<feature type="compositionally biased region" description="Basic and acidic residues" evidence="14">
    <location>
        <begin position="7"/>
        <end position="23"/>
    </location>
</feature>
<dbReference type="EMBL" id="LYDR01000137">
    <property type="protein sequence ID" value="ODA29326.1"/>
    <property type="molecule type" value="Genomic_DNA"/>
</dbReference>
<gene>
    <name evidence="13" type="primary">flhB</name>
    <name evidence="15" type="ORF">A6X21_09410</name>
</gene>
<keyword evidence="5 13" id="KW-1003">Cell membrane</keyword>
<reference evidence="15 16" key="1">
    <citation type="submission" date="2016-05" db="EMBL/GenBank/DDBJ databases">
        <title>Genomic and physiological characterization of Planctopirus sp. isolated from fresh water lake.</title>
        <authorList>
            <person name="Subhash Y."/>
            <person name="Ramana C."/>
        </authorList>
    </citation>
    <scope>NUCLEOTIDE SEQUENCE [LARGE SCALE GENOMIC DNA]</scope>
    <source>
        <strain evidence="15 16">JC280</strain>
    </source>
</reference>
<evidence type="ECO:0000256" key="14">
    <source>
        <dbReference type="SAM" id="MobiDB-lite"/>
    </source>
</evidence>
<keyword evidence="16" id="KW-1185">Reference proteome</keyword>
<dbReference type="GO" id="GO:0005886">
    <property type="term" value="C:plasma membrane"/>
    <property type="evidence" value="ECO:0007669"/>
    <property type="project" value="UniProtKB-SubCell"/>
</dbReference>
<comment type="function">
    <text evidence="12 13">Required for formation of the rod structure in the basal body of the flagellar apparatus. Together with FliI and FliH, may constitute the export apparatus of flagellin.</text>
</comment>
<feature type="transmembrane region" description="Helical" evidence="13">
    <location>
        <begin position="137"/>
        <end position="165"/>
    </location>
</feature>
<keyword evidence="15" id="KW-0969">Cilium</keyword>
<dbReference type="InterPro" id="IPR029025">
    <property type="entry name" value="T3SS_substrate_exporter_C"/>
</dbReference>
<dbReference type="STRING" id="1841610.A6X21_09410"/>
<keyword evidence="15" id="KW-0966">Cell projection</keyword>
<keyword evidence="15" id="KW-0282">Flagellum</keyword>
<dbReference type="InterPro" id="IPR006135">
    <property type="entry name" value="T3SS_substrate_exporter"/>
</dbReference>
<dbReference type="GO" id="GO:0044780">
    <property type="term" value="P:bacterial-type flagellum assembly"/>
    <property type="evidence" value="ECO:0007669"/>
    <property type="project" value="InterPro"/>
</dbReference>
<evidence type="ECO:0000256" key="6">
    <source>
        <dbReference type="ARBA" id="ARBA00022692"/>
    </source>
</evidence>
<evidence type="ECO:0000256" key="5">
    <source>
        <dbReference type="ARBA" id="ARBA00022475"/>
    </source>
</evidence>